<organism evidence="10 11">
    <name type="scientific">Calidifontibacter indicus</name>
    <dbReference type="NCBI Taxonomy" id="419650"/>
    <lineage>
        <taxon>Bacteria</taxon>
        <taxon>Bacillati</taxon>
        <taxon>Actinomycetota</taxon>
        <taxon>Actinomycetes</taxon>
        <taxon>Micrococcales</taxon>
        <taxon>Dermacoccaceae</taxon>
        <taxon>Calidifontibacter</taxon>
    </lineage>
</organism>
<dbReference type="CDD" id="cd06550">
    <property type="entry name" value="TM_ABC_iron-siderophores_like"/>
    <property type="match status" value="1"/>
</dbReference>
<comment type="subcellular location">
    <subcellularLocation>
        <location evidence="1">Cell membrane</location>
        <topology evidence="1">Multi-pass membrane protein</topology>
    </subcellularLocation>
</comment>
<feature type="compositionally biased region" description="Polar residues" evidence="8">
    <location>
        <begin position="1"/>
        <end position="10"/>
    </location>
</feature>
<evidence type="ECO:0000313" key="11">
    <source>
        <dbReference type="Proteomes" id="UP000256253"/>
    </source>
</evidence>
<evidence type="ECO:0000313" key="10">
    <source>
        <dbReference type="EMBL" id="REF31682.1"/>
    </source>
</evidence>
<keyword evidence="3" id="KW-0813">Transport</keyword>
<dbReference type="AlphaFoldDB" id="A0A3D9UQE5"/>
<dbReference type="GO" id="GO:0005886">
    <property type="term" value="C:plasma membrane"/>
    <property type="evidence" value="ECO:0007669"/>
    <property type="project" value="UniProtKB-SubCell"/>
</dbReference>
<evidence type="ECO:0000256" key="8">
    <source>
        <dbReference type="SAM" id="MobiDB-lite"/>
    </source>
</evidence>
<feature type="transmembrane region" description="Helical" evidence="9">
    <location>
        <begin position="185"/>
        <end position="205"/>
    </location>
</feature>
<dbReference type="PANTHER" id="PTHR30472">
    <property type="entry name" value="FERRIC ENTEROBACTIN TRANSPORT SYSTEM PERMEASE PROTEIN"/>
    <property type="match status" value="1"/>
</dbReference>
<feature type="transmembrane region" description="Helical" evidence="9">
    <location>
        <begin position="96"/>
        <end position="116"/>
    </location>
</feature>
<evidence type="ECO:0000256" key="5">
    <source>
        <dbReference type="ARBA" id="ARBA00022692"/>
    </source>
</evidence>
<dbReference type="InterPro" id="IPR000522">
    <property type="entry name" value="ABC_transptr_permease_BtuC"/>
</dbReference>
<evidence type="ECO:0000256" key="1">
    <source>
        <dbReference type="ARBA" id="ARBA00004651"/>
    </source>
</evidence>
<evidence type="ECO:0000256" key="7">
    <source>
        <dbReference type="ARBA" id="ARBA00023136"/>
    </source>
</evidence>
<dbReference type="Pfam" id="PF01032">
    <property type="entry name" value="FecCD"/>
    <property type="match status" value="1"/>
</dbReference>
<comment type="similarity">
    <text evidence="2">Belongs to the binding-protein-dependent transport system permease family. FecCD subfamily.</text>
</comment>
<protein>
    <submittedName>
        <fullName evidence="10">Iron complex transport system permease protein</fullName>
    </submittedName>
</protein>
<dbReference type="RefSeq" id="WP_211308449.1">
    <property type="nucleotide sequence ID" value="NZ_QTUA01000001.1"/>
</dbReference>
<feature type="transmembrane region" description="Helical" evidence="9">
    <location>
        <begin position="128"/>
        <end position="147"/>
    </location>
</feature>
<dbReference type="InterPro" id="IPR037294">
    <property type="entry name" value="ABC_BtuC-like"/>
</dbReference>
<keyword evidence="5 9" id="KW-0812">Transmembrane</keyword>
<feature type="transmembrane region" description="Helical" evidence="9">
    <location>
        <begin position="52"/>
        <end position="76"/>
    </location>
</feature>
<keyword evidence="7 9" id="KW-0472">Membrane</keyword>
<feature type="region of interest" description="Disordered" evidence="8">
    <location>
        <begin position="1"/>
        <end position="48"/>
    </location>
</feature>
<reference evidence="10 11" key="1">
    <citation type="submission" date="2018-08" db="EMBL/GenBank/DDBJ databases">
        <title>Sequencing the genomes of 1000 actinobacteria strains.</title>
        <authorList>
            <person name="Klenk H.-P."/>
        </authorList>
    </citation>
    <scope>NUCLEOTIDE SEQUENCE [LARGE SCALE GENOMIC DNA]</scope>
    <source>
        <strain evidence="10 11">DSM 22967</strain>
    </source>
</reference>
<evidence type="ECO:0000256" key="3">
    <source>
        <dbReference type="ARBA" id="ARBA00022448"/>
    </source>
</evidence>
<dbReference type="PANTHER" id="PTHR30472:SF27">
    <property type="entry name" value="PETROBACTIN IMPORT SYSTEM PERMEASE PROTEIN YCLN"/>
    <property type="match status" value="1"/>
</dbReference>
<dbReference type="Gene3D" id="1.10.3470.10">
    <property type="entry name" value="ABC transporter involved in vitamin B12 uptake, BtuC"/>
    <property type="match status" value="1"/>
</dbReference>
<evidence type="ECO:0000256" key="9">
    <source>
        <dbReference type="SAM" id="Phobius"/>
    </source>
</evidence>
<dbReference type="EMBL" id="QTUA01000001">
    <property type="protein sequence ID" value="REF31682.1"/>
    <property type="molecule type" value="Genomic_DNA"/>
</dbReference>
<feature type="transmembrane region" description="Helical" evidence="9">
    <location>
        <begin position="313"/>
        <end position="331"/>
    </location>
</feature>
<feature type="transmembrane region" description="Helical" evidence="9">
    <location>
        <begin position="153"/>
        <end position="173"/>
    </location>
</feature>
<feature type="transmembrane region" description="Helical" evidence="9">
    <location>
        <begin position="343"/>
        <end position="363"/>
    </location>
</feature>
<comment type="caution">
    <text evidence="10">The sequence shown here is derived from an EMBL/GenBank/DDBJ whole genome shotgun (WGS) entry which is preliminary data.</text>
</comment>
<keyword evidence="4" id="KW-1003">Cell membrane</keyword>
<name>A0A3D9UQE5_9MICO</name>
<dbReference type="Proteomes" id="UP000256253">
    <property type="component" value="Unassembled WGS sequence"/>
</dbReference>
<feature type="transmembrane region" description="Helical" evidence="9">
    <location>
        <begin position="269"/>
        <end position="293"/>
    </location>
</feature>
<keyword evidence="6 9" id="KW-1133">Transmembrane helix</keyword>
<evidence type="ECO:0000256" key="4">
    <source>
        <dbReference type="ARBA" id="ARBA00022475"/>
    </source>
</evidence>
<keyword evidence="11" id="KW-1185">Reference proteome</keyword>
<accession>A0A3D9UQE5</accession>
<proteinExistence type="inferred from homology"/>
<evidence type="ECO:0000256" key="6">
    <source>
        <dbReference type="ARBA" id="ARBA00022989"/>
    </source>
</evidence>
<dbReference type="SUPFAM" id="SSF81345">
    <property type="entry name" value="ABC transporter involved in vitamin B12 uptake, BtuC"/>
    <property type="match status" value="1"/>
</dbReference>
<gene>
    <name evidence="10" type="ORF">DFJ65_2756</name>
</gene>
<dbReference type="GO" id="GO:0022857">
    <property type="term" value="F:transmembrane transporter activity"/>
    <property type="evidence" value="ECO:0007669"/>
    <property type="project" value="InterPro"/>
</dbReference>
<feature type="compositionally biased region" description="Basic and acidic residues" evidence="8">
    <location>
        <begin position="15"/>
        <end position="36"/>
    </location>
</feature>
<sequence length="368" mass="38422">MSSPASTAARSQEYPAERPEERPEEYQEEHPHDHVQENSGGPASGRRRRPPVVAIAAVTVVALSVLSLGVGVAGVGPLDVFSPDAAQWEILRISRIPRLVALLLAGAAMAVAGLIMQRITGNRFVSPSTSGTVEAAVLGVIACAVLVPSAGLLPQIGFAIGAAVLGTIGFLCLLQTLRRADTLTVALVGMMYGGVLGAIGAYLAYQADLMQMLELWTTGAGSSLREGTYEPLYLVLAVGAIGYLFADRFTVVGMGEDVATNLGVKYRSVLYVGLVVVSMMAALVVVVVGAIPFLGLIVPNIVSMMLGDNVRRVLPITALAGAGFVVACDLLGRLVRYPYEVPFATIAGIIGAAVFIVLILRAARGDLR</sequence>
<evidence type="ECO:0000256" key="2">
    <source>
        <dbReference type="ARBA" id="ARBA00007935"/>
    </source>
</evidence>
<dbReference type="GO" id="GO:0033214">
    <property type="term" value="P:siderophore-iron import into cell"/>
    <property type="evidence" value="ECO:0007669"/>
    <property type="project" value="TreeGrafter"/>
</dbReference>
<feature type="transmembrane region" description="Helical" evidence="9">
    <location>
        <begin position="232"/>
        <end position="249"/>
    </location>
</feature>